<reference evidence="2" key="1">
    <citation type="journal article" date="2018" name="PLoS Negl. Trop. Dis.">
        <title>Sialome diversity of ticks revealed by RNAseq of single tick salivary glands.</title>
        <authorList>
            <person name="Perner J."/>
            <person name="Kropackova S."/>
            <person name="Kopacek P."/>
            <person name="Ribeiro J.M."/>
        </authorList>
    </citation>
    <scope>NUCLEOTIDE SEQUENCE</scope>
    <source>
        <strain evidence="2">Siblings of single egg batch collected in Ceske Budejovice</strain>
        <tissue evidence="2">Salivary glands</tissue>
    </source>
</reference>
<organism evidence="2">
    <name type="scientific">Ixodes ricinus</name>
    <name type="common">Common tick</name>
    <name type="synonym">Acarus ricinus</name>
    <dbReference type="NCBI Taxonomy" id="34613"/>
    <lineage>
        <taxon>Eukaryota</taxon>
        <taxon>Metazoa</taxon>
        <taxon>Ecdysozoa</taxon>
        <taxon>Arthropoda</taxon>
        <taxon>Chelicerata</taxon>
        <taxon>Arachnida</taxon>
        <taxon>Acari</taxon>
        <taxon>Parasitiformes</taxon>
        <taxon>Ixodida</taxon>
        <taxon>Ixodoidea</taxon>
        <taxon>Ixodidae</taxon>
        <taxon>Ixodinae</taxon>
        <taxon>Ixodes</taxon>
    </lineage>
</organism>
<evidence type="ECO:0000313" key="2">
    <source>
        <dbReference type="EMBL" id="JAR94329.1"/>
    </source>
</evidence>
<accession>A0A147BU43</accession>
<dbReference type="EMBL" id="GEGO01001075">
    <property type="protein sequence ID" value="JAR94329.1"/>
    <property type="molecule type" value="Transcribed_RNA"/>
</dbReference>
<feature type="signal peptide" evidence="1">
    <location>
        <begin position="1"/>
        <end position="21"/>
    </location>
</feature>
<dbReference type="AntiFam" id="ANF00062">
    <property type="entry name" value="Shadow ORF (opposite ABC transporter protein)"/>
</dbReference>
<feature type="chain" id="PRO_5007543085" evidence="1">
    <location>
        <begin position="22"/>
        <end position="105"/>
    </location>
</feature>
<proteinExistence type="predicted"/>
<protein>
    <submittedName>
        <fullName evidence="2">Putative transposase is481 family</fullName>
    </submittedName>
</protein>
<dbReference type="AlphaFoldDB" id="A0A147BU43"/>
<keyword evidence="1" id="KW-0732">Signal</keyword>
<name>A0A147BU43_IXORI</name>
<evidence type="ECO:0000256" key="1">
    <source>
        <dbReference type="SAM" id="SignalP"/>
    </source>
</evidence>
<sequence length="105" mass="11476">MFPSSRTAMMSAFLMVDSLCAITSTVRPWLTLSRVAWTTCSEAVSRALVASSRIKTCGFFTRARAIAIRCFCPPETVTPRSPSTVSYCFGKEVMKSWAFACLAAS</sequence>